<evidence type="ECO:0000256" key="4">
    <source>
        <dbReference type="PROSITE-ProRule" id="PRU00027"/>
    </source>
</evidence>
<keyword evidence="8" id="KW-1185">Reference proteome</keyword>
<feature type="region of interest" description="Disordered" evidence="5">
    <location>
        <begin position="1"/>
        <end position="22"/>
    </location>
</feature>
<evidence type="ECO:0000256" key="5">
    <source>
        <dbReference type="SAM" id="MobiDB-lite"/>
    </source>
</evidence>
<reference evidence="7 8" key="1">
    <citation type="submission" date="2016-06" db="EMBL/GenBank/DDBJ databases">
        <title>Living apart together: crosstalk between the core and supernumerary genomes in a fungal plant pathogen.</title>
        <authorList>
            <person name="Vanheule A."/>
            <person name="Audenaert K."/>
            <person name="Warris S."/>
            <person name="Van De Geest H."/>
            <person name="Schijlen E."/>
            <person name="Hofte M."/>
            <person name="De Saeger S."/>
            <person name="Haesaert G."/>
            <person name="Waalwijk C."/>
            <person name="Van Der Lee T."/>
        </authorList>
    </citation>
    <scope>NUCLEOTIDE SEQUENCE [LARGE SCALE GENOMIC DNA]</scope>
    <source>
        <strain evidence="7 8">2516</strain>
    </source>
</reference>
<gene>
    <name evidence="7" type="ORF">FPOA_27579</name>
</gene>
<organism evidence="7 8">
    <name type="scientific">Fusarium poae</name>
    <dbReference type="NCBI Taxonomy" id="36050"/>
    <lineage>
        <taxon>Eukaryota</taxon>
        <taxon>Fungi</taxon>
        <taxon>Dikarya</taxon>
        <taxon>Ascomycota</taxon>
        <taxon>Pezizomycotina</taxon>
        <taxon>Sordariomycetes</taxon>
        <taxon>Hypocreomycetidae</taxon>
        <taxon>Hypocreales</taxon>
        <taxon>Nectriaceae</taxon>
        <taxon>Fusarium</taxon>
    </lineage>
</organism>
<name>A0A1B8A6Z2_FUSPO</name>
<dbReference type="PROSITE" id="PS50808">
    <property type="entry name" value="ZF_BED"/>
    <property type="match status" value="1"/>
</dbReference>
<sequence length="193" mass="22330">MDANVPVKCQSPDCSAPSASPNNLDASPGDWKAFSWHKFPGFSISERVGRQTSWVWQHGFDIQARDSPTKRKWVCKHCIRKAKPKMTDFSAVGTQNIEKHLFREHGLVDKSGRRKPPALWKGKQEKTPSRNIVEMLNLDTSDPKEQAIANALIQRFDRDHFQRLLLEWVIDANISFRQPEHGRLRRIFEYLNP</sequence>
<protein>
    <recommendedName>
        <fullName evidence="6">BED-type domain-containing protein</fullName>
    </recommendedName>
</protein>
<evidence type="ECO:0000256" key="2">
    <source>
        <dbReference type="ARBA" id="ARBA00022771"/>
    </source>
</evidence>
<dbReference type="EMBL" id="LYXU01000108">
    <property type="protein sequence ID" value="OBS16218.1"/>
    <property type="molecule type" value="Genomic_DNA"/>
</dbReference>
<keyword evidence="1" id="KW-0479">Metal-binding</keyword>
<evidence type="ECO:0000259" key="6">
    <source>
        <dbReference type="PROSITE" id="PS50808"/>
    </source>
</evidence>
<comment type="caution">
    <text evidence="7">The sequence shown here is derived from an EMBL/GenBank/DDBJ whole genome shotgun (WGS) entry which is preliminary data.</text>
</comment>
<feature type="domain" description="BED-type" evidence="6">
    <location>
        <begin position="50"/>
        <end position="112"/>
    </location>
</feature>
<dbReference type="InterPro" id="IPR003656">
    <property type="entry name" value="Znf_BED"/>
</dbReference>
<keyword evidence="2 4" id="KW-0863">Zinc-finger</keyword>
<evidence type="ECO:0000313" key="8">
    <source>
        <dbReference type="Proteomes" id="UP000091967"/>
    </source>
</evidence>
<evidence type="ECO:0000256" key="1">
    <source>
        <dbReference type="ARBA" id="ARBA00022723"/>
    </source>
</evidence>
<evidence type="ECO:0000313" key="7">
    <source>
        <dbReference type="EMBL" id="OBS16218.1"/>
    </source>
</evidence>
<dbReference type="GO" id="GO:0008270">
    <property type="term" value="F:zinc ion binding"/>
    <property type="evidence" value="ECO:0007669"/>
    <property type="project" value="UniProtKB-KW"/>
</dbReference>
<keyword evidence="3" id="KW-0862">Zinc</keyword>
<accession>A0A1B8A6Z2</accession>
<evidence type="ECO:0000256" key="3">
    <source>
        <dbReference type="ARBA" id="ARBA00022833"/>
    </source>
</evidence>
<dbReference type="AlphaFoldDB" id="A0A1B8A6Z2"/>
<dbReference type="Proteomes" id="UP000091967">
    <property type="component" value="Unassembled WGS sequence"/>
</dbReference>
<dbReference type="GO" id="GO:0003677">
    <property type="term" value="F:DNA binding"/>
    <property type="evidence" value="ECO:0007669"/>
    <property type="project" value="InterPro"/>
</dbReference>
<proteinExistence type="predicted"/>